<sequence>MKEASKSATMFLTTVIGISLISLAFAAQSGNVAFTAILSGDRTTDAGSTVVFDQLLTTIGEGFNTATGVFTAPKAGDYVFHVNALTQVNNRIYVDLYRNDNYLVSIYAWSGAFTYDTASNVITQRLSKGDRVYLKARKPAYFYGQVGEVYTTFSGYITGLLFAPSV</sequence>
<dbReference type="PROSITE" id="PS50871">
    <property type="entry name" value="C1Q"/>
    <property type="match status" value="1"/>
</dbReference>
<keyword evidence="3" id="KW-0732">Signal</keyword>
<evidence type="ECO:0000256" key="1">
    <source>
        <dbReference type="ARBA" id="ARBA00004613"/>
    </source>
</evidence>
<feature type="domain" description="C1q" evidence="4">
    <location>
        <begin position="27"/>
        <end position="164"/>
    </location>
</feature>
<dbReference type="AlphaFoldDB" id="A0A0B7A1M5"/>
<dbReference type="SUPFAM" id="SSF49842">
    <property type="entry name" value="TNF-like"/>
    <property type="match status" value="1"/>
</dbReference>
<dbReference type="SMART" id="SM00110">
    <property type="entry name" value="C1Q"/>
    <property type="match status" value="1"/>
</dbReference>
<dbReference type="Pfam" id="PF00386">
    <property type="entry name" value="C1q"/>
    <property type="match status" value="1"/>
</dbReference>
<keyword evidence="2" id="KW-0964">Secreted</keyword>
<dbReference type="Gene3D" id="2.60.120.40">
    <property type="match status" value="1"/>
</dbReference>
<dbReference type="PRINTS" id="PR00007">
    <property type="entry name" value="COMPLEMNTC1Q"/>
</dbReference>
<dbReference type="GO" id="GO:0005576">
    <property type="term" value="C:extracellular region"/>
    <property type="evidence" value="ECO:0007669"/>
    <property type="project" value="UniProtKB-SubCell"/>
</dbReference>
<evidence type="ECO:0000313" key="5">
    <source>
        <dbReference type="EMBL" id="CEK73855.1"/>
    </source>
</evidence>
<dbReference type="PANTHER" id="PTHR22923:SF116">
    <property type="entry name" value="C1Q DOMAIN-CONTAINING PROTEIN"/>
    <property type="match status" value="1"/>
</dbReference>
<dbReference type="PANTHER" id="PTHR22923">
    <property type="entry name" value="CEREBELLIN-RELATED"/>
    <property type="match status" value="1"/>
</dbReference>
<protein>
    <recommendedName>
        <fullName evidence="4">C1q domain-containing protein</fullName>
    </recommendedName>
</protein>
<proteinExistence type="predicted"/>
<evidence type="ECO:0000256" key="2">
    <source>
        <dbReference type="ARBA" id="ARBA00022525"/>
    </source>
</evidence>
<accession>A0A0B7A1M5</accession>
<dbReference type="EMBL" id="HACG01026990">
    <property type="protein sequence ID" value="CEK73855.1"/>
    <property type="molecule type" value="Transcribed_RNA"/>
</dbReference>
<reference evidence="5" key="1">
    <citation type="submission" date="2014-12" db="EMBL/GenBank/DDBJ databases">
        <title>Insight into the proteome of Arion vulgaris.</title>
        <authorList>
            <person name="Aradska J."/>
            <person name="Bulat T."/>
            <person name="Smidak R."/>
            <person name="Sarate P."/>
            <person name="Gangsoo J."/>
            <person name="Sialana F."/>
            <person name="Bilban M."/>
            <person name="Lubec G."/>
        </authorList>
    </citation>
    <scope>NUCLEOTIDE SEQUENCE</scope>
    <source>
        <tissue evidence="5">Skin</tissue>
    </source>
</reference>
<dbReference type="InterPro" id="IPR050822">
    <property type="entry name" value="Cerebellin_Synaptic_Org"/>
</dbReference>
<evidence type="ECO:0000259" key="4">
    <source>
        <dbReference type="PROSITE" id="PS50871"/>
    </source>
</evidence>
<evidence type="ECO:0000256" key="3">
    <source>
        <dbReference type="ARBA" id="ARBA00022729"/>
    </source>
</evidence>
<dbReference type="InterPro" id="IPR001073">
    <property type="entry name" value="C1q_dom"/>
</dbReference>
<name>A0A0B7A1M5_9EUPU</name>
<comment type="subcellular location">
    <subcellularLocation>
        <location evidence="1">Secreted</location>
    </subcellularLocation>
</comment>
<dbReference type="InterPro" id="IPR008983">
    <property type="entry name" value="Tumour_necrosis_fac-like_dom"/>
</dbReference>
<gene>
    <name evidence="5" type="primary">ORF88590</name>
</gene>
<organism evidence="5">
    <name type="scientific">Arion vulgaris</name>
    <dbReference type="NCBI Taxonomy" id="1028688"/>
    <lineage>
        <taxon>Eukaryota</taxon>
        <taxon>Metazoa</taxon>
        <taxon>Spiralia</taxon>
        <taxon>Lophotrochozoa</taxon>
        <taxon>Mollusca</taxon>
        <taxon>Gastropoda</taxon>
        <taxon>Heterobranchia</taxon>
        <taxon>Euthyneura</taxon>
        <taxon>Panpulmonata</taxon>
        <taxon>Eupulmonata</taxon>
        <taxon>Stylommatophora</taxon>
        <taxon>Helicina</taxon>
        <taxon>Arionoidea</taxon>
        <taxon>Arionidae</taxon>
        <taxon>Arion</taxon>
    </lineage>
</organism>